<evidence type="ECO:0000313" key="9">
    <source>
        <dbReference type="Proteomes" id="UP000001064"/>
    </source>
</evidence>
<dbReference type="Pfam" id="PF00588">
    <property type="entry name" value="SpoU_methylase"/>
    <property type="match status" value="1"/>
</dbReference>
<dbReference type="Proteomes" id="UP000001064">
    <property type="component" value="Unassembled WGS sequence"/>
</dbReference>
<keyword evidence="6" id="KW-0694">RNA-binding</keyword>
<reference evidence="9" key="1">
    <citation type="journal article" date="2011" name="Genome Biol.">
        <title>Comparative genomics of the social amoebae Dictyostelium discoideum and Dictyostelium purpureum.</title>
        <authorList>
            <consortium name="US DOE Joint Genome Institute (JGI-PGF)"/>
            <person name="Sucgang R."/>
            <person name="Kuo A."/>
            <person name="Tian X."/>
            <person name="Salerno W."/>
            <person name="Parikh A."/>
            <person name="Feasley C.L."/>
            <person name="Dalin E."/>
            <person name="Tu H."/>
            <person name="Huang E."/>
            <person name="Barry K."/>
            <person name="Lindquist E."/>
            <person name="Shapiro H."/>
            <person name="Bruce D."/>
            <person name="Schmutz J."/>
            <person name="Salamov A."/>
            <person name="Fey P."/>
            <person name="Gaudet P."/>
            <person name="Anjard C."/>
            <person name="Babu M.M."/>
            <person name="Basu S."/>
            <person name="Bushmanova Y."/>
            <person name="van der Wel H."/>
            <person name="Katoh-Kurasawa M."/>
            <person name="Dinh C."/>
            <person name="Coutinho P.M."/>
            <person name="Saito T."/>
            <person name="Elias M."/>
            <person name="Schaap P."/>
            <person name="Kay R.R."/>
            <person name="Henrissat B."/>
            <person name="Eichinger L."/>
            <person name="Rivero F."/>
            <person name="Putnam N.H."/>
            <person name="West C.M."/>
            <person name="Loomis W.F."/>
            <person name="Chisholm R.L."/>
            <person name="Shaulsky G."/>
            <person name="Strassmann J.E."/>
            <person name="Queller D.C."/>
            <person name="Kuspa A."/>
            <person name="Grigoriev I.V."/>
        </authorList>
    </citation>
    <scope>NUCLEOTIDE SEQUENCE [LARGE SCALE GENOMIC DNA]</scope>
    <source>
        <strain evidence="9">QSDP1</strain>
    </source>
</reference>
<dbReference type="GeneID" id="10505860"/>
<keyword evidence="1" id="KW-0820">tRNA-binding</keyword>
<keyword evidence="5" id="KW-0819">tRNA processing</keyword>
<evidence type="ECO:0000259" key="7">
    <source>
        <dbReference type="Pfam" id="PF00588"/>
    </source>
</evidence>
<dbReference type="InterPro" id="IPR001537">
    <property type="entry name" value="SpoU_MeTrfase"/>
</dbReference>
<keyword evidence="4" id="KW-0949">S-adenosyl-L-methionine</keyword>
<evidence type="ECO:0000256" key="4">
    <source>
        <dbReference type="ARBA" id="ARBA00022691"/>
    </source>
</evidence>
<dbReference type="GO" id="GO:0002938">
    <property type="term" value="P:tRNA guanine ribose methylation"/>
    <property type="evidence" value="ECO:0000318"/>
    <property type="project" value="GO_Central"/>
</dbReference>
<dbReference type="GO" id="GO:0008173">
    <property type="term" value="F:RNA methyltransferase activity"/>
    <property type="evidence" value="ECO:0007669"/>
    <property type="project" value="InterPro"/>
</dbReference>
<dbReference type="CDD" id="cd18097">
    <property type="entry name" value="SpoU-like"/>
    <property type="match status" value="1"/>
</dbReference>
<dbReference type="InterPro" id="IPR029028">
    <property type="entry name" value="Alpha/beta_knot_MTases"/>
</dbReference>
<dbReference type="InParanoid" id="F0ZXH3"/>
<evidence type="ECO:0000256" key="6">
    <source>
        <dbReference type="ARBA" id="ARBA00022884"/>
    </source>
</evidence>
<dbReference type="InterPro" id="IPR033671">
    <property type="entry name" value="TrmH"/>
</dbReference>
<evidence type="ECO:0000313" key="8">
    <source>
        <dbReference type="EMBL" id="EGC31364.1"/>
    </source>
</evidence>
<dbReference type="VEuPathDB" id="AmoebaDB:DICPUDRAFT_40046"/>
<dbReference type="eggNOG" id="ENOG502RFRW">
    <property type="taxonomic scope" value="Eukaryota"/>
</dbReference>
<sequence length="323" mass="36580">MIKRLFRCNNRLIKNTTFNIYNCNHNYNNSYLISKRGFCNNSTAINKNDIIVKEISLNKDNEDVANINSENEDIVCSSEKCGITFRVPSKLRGRKGYCPSCAHEMIFTRYTSNYKNILRKRREKYLNTLAEESKTTYSFDPIKNKPFGLSVVLEDCRSLHNVGSIFRTSDGSGFSHIYLCGLTGTPLNTQVTKSSLGSEEMVEWSFSNDSLGVVKKLKEHNVLIIGIEQTSNSVPLLSSLEYIEKMALNNNMENNMDNNKYRPICVVMGNEIAGISEHVINECDIICELPMLGNKNSLNVSITFGIVSYILSHHFKSLAFSKK</sequence>
<organism evidence="8 9">
    <name type="scientific">Dictyostelium purpureum</name>
    <name type="common">Slime mold</name>
    <dbReference type="NCBI Taxonomy" id="5786"/>
    <lineage>
        <taxon>Eukaryota</taxon>
        <taxon>Amoebozoa</taxon>
        <taxon>Evosea</taxon>
        <taxon>Eumycetozoa</taxon>
        <taxon>Dictyostelia</taxon>
        <taxon>Dictyosteliales</taxon>
        <taxon>Dictyosteliaceae</taxon>
        <taxon>Dictyostelium</taxon>
    </lineage>
</organism>
<accession>F0ZXH3</accession>
<dbReference type="SUPFAM" id="SSF75217">
    <property type="entry name" value="alpha/beta knot"/>
    <property type="match status" value="1"/>
</dbReference>
<dbReference type="PANTHER" id="PTHR43453:SF1">
    <property type="entry name" value="TRNA_RRNA METHYLTRANSFERASE SPOU TYPE DOMAIN-CONTAINING PROTEIN"/>
    <property type="match status" value="1"/>
</dbReference>
<dbReference type="OMA" id="DGAGFNH"/>
<evidence type="ECO:0000256" key="5">
    <source>
        <dbReference type="ARBA" id="ARBA00022694"/>
    </source>
</evidence>
<dbReference type="GO" id="GO:0000049">
    <property type="term" value="F:tRNA binding"/>
    <property type="evidence" value="ECO:0007669"/>
    <property type="project" value="UniProtKB-KW"/>
</dbReference>
<dbReference type="InterPro" id="IPR029026">
    <property type="entry name" value="tRNA_m1G_MTases_N"/>
</dbReference>
<evidence type="ECO:0000256" key="2">
    <source>
        <dbReference type="ARBA" id="ARBA00022603"/>
    </source>
</evidence>
<keyword evidence="9" id="KW-1185">Reference proteome</keyword>
<keyword evidence="2" id="KW-0489">Methyltransferase</keyword>
<dbReference type="KEGG" id="dpp:DICPUDRAFT_40046"/>
<gene>
    <name evidence="8" type="ORF">DICPUDRAFT_40046</name>
</gene>
<dbReference type="RefSeq" id="XP_003292112.1">
    <property type="nucleotide sequence ID" value="XM_003292064.1"/>
</dbReference>
<dbReference type="AlphaFoldDB" id="F0ZXH3"/>
<dbReference type="STRING" id="5786.F0ZXH3"/>
<proteinExistence type="predicted"/>
<evidence type="ECO:0000256" key="3">
    <source>
        <dbReference type="ARBA" id="ARBA00022679"/>
    </source>
</evidence>
<dbReference type="OrthoDB" id="241340at2759"/>
<protein>
    <recommendedName>
        <fullName evidence="7">tRNA/rRNA methyltransferase SpoU type domain-containing protein</fullName>
    </recommendedName>
</protein>
<keyword evidence="3" id="KW-0808">Transferase</keyword>
<evidence type="ECO:0000256" key="1">
    <source>
        <dbReference type="ARBA" id="ARBA00022555"/>
    </source>
</evidence>
<feature type="domain" description="tRNA/rRNA methyltransferase SpoU type" evidence="7">
    <location>
        <begin position="149"/>
        <end position="309"/>
    </location>
</feature>
<dbReference type="Gene3D" id="3.40.1280.10">
    <property type="match status" value="1"/>
</dbReference>
<dbReference type="EMBL" id="GL871259">
    <property type="protein sequence ID" value="EGC31364.1"/>
    <property type="molecule type" value="Genomic_DNA"/>
</dbReference>
<dbReference type="PANTHER" id="PTHR43453">
    <property type="entry name" value="RRNA METHYLASE-LIKE"/>
    <property type="match status" value="1"/>
</dbReference>
<name>F0ZXH3_DICPU</name>